<dbReference type="AlphaFoldDB" id="A0A0H5QIS4"/>
<evidence type="ECO:0000256" key="5">
    <source>
        <dbReference type="SAM" id="MobiDB-lite"/>
    </source>
</evidence>
<dbReference type="InterPro" id="IPR052405">
    <property type="entry name" value="Mito_Transl_Release_Factor"/>
</dbReference>
<accession>A0A0H5QIS4</accession>
<dbReference type="InterPro" id="IPR000352">
    <property type="entry name" value="Pep_chain_release_fac_I"/>
</dbReference>
<comment type="similarity">
    <text evidence="2">Belongs to the prokaryotic/mitochondrial release factor family.</text>
</comment>
<evidence type="ECO:0000259" key="6">
    <source>
        <dbReference type="Pfam" id="PF00472"/>
    </source>
</evidence>
<feature type="non-terminal residue" evidence="7">
    <location>
        <position position="1"/>
    </location>
</feature>
<protein>
    <recommendedName>
        <fullName evidence="6">Prokaryotic-type class I peptide chain release factors domain-containing protein</fullName>
    </recommendedName>
</protein>
<feature type="domain" description="Prokaryotic-type class I peptide chain release factors" evidence="6">
    <location>
        <begin position="31"/>
        <end position="125"/>
    </location>
</feature>
<reference evidence="7" key="1">
    <citation type="submission" date="2015-04" db="EMBL/GenBank/DDBJ databases">
        <title>The genome sequence of the plant pathogenic Rhizarian Plasmodiophora brassicae reveals insights in its biotrophic life cycle and the origin of chitin synthesis.</title>
        <authorList>
            <person name="Schwelm A."/>
            <person name="Fogelqvist J."/>
            <person name="Knaust A."/>
            <person name="Julke S."/>
            <person name="Lilja T."/>
            <person name="Dhandapani V."/>
            <person name="Bonilla-Rosso G."/>
            <person name="Karlsson M."/>
            <person name="Shevchenko A."/>
            <person name="Choi S.R."/>
            <person name="Kim H.G."/>
            <person name="Park J.Y."/>
            <person name="Lim Y.P."/>
            <person name="Ludwig-Muller J."/>
            <person name="Dixelius C."/>
        </authorList>
    </citation>
    <scope>NUCLEOTIDE SEQUENCE</scope>
    <source>
        <tissue evidence="7">Potato root galls</tissue>
    </source>
</reference>
<dbReference type="Gene3D" id="3.30.160.20">
    <property type="match status" value="1"/>
</dbReference>
<dbReference type="SUPFAM" id="SSF75620">
    <property type="entry name" value="Release factor"/>
    <property type="match status" value="1"/>
</dbReference>
<keyword evidence="4" id="KW-0496">Mitochondrion</keyword>
<organism evidence="7">
    <name type="scientific">Spongospora subterranea</name>
    <dbReference type="NCBI Taxonomy" id="70186"/>
    <lineage>
        <taxon>Eukaryota</taxon>
        <taxon>Sar</taxon>
        <taxon>Rhizaria</taxon>
        <taxon>Endomyxa</taxon>
        <taxon>Phytomyxea</taxon>
        <taxon>Plasmodiophorida</taxon>
        <taxon>Plasmodiophoridae</taxon>
        <taxon>Spongospora</taxon>
    </lineage>
</organism>
<feature type="region of interest" description="Disordered" evidence="5">
    <location>
        <begin position="111"/>
        <end position="150"/>
    </location>
</feature>
<dbReference type="PANTHER" id="PTHR46203">
    <property type="entry name" value="PROBABLE PEPTIDE CHAIN RELEASE FACTOR C12ORF65"/>
    <property type="match status" value="1"/>
</dbReference>
<dbReference type="GO" id="GO:0005739">
    <property type="term" value="C:mitochondrion"/>
    <property type="evidence" value="ECO:0007669"/>
    <property type="project" value="UniProtKB-SubCell"/>
</dbReference>
<evidence type="ECO:0000256" key="4">
    <source>
        <dbReference type="ARBA" id="ARBA00023128"/>
    </source>
</evidence>
<dbReference type="PANTHER" id="PTHR46203:SF1">
    <property type="entry name" value="MITOCHONDRIAL TRANSLATION RELEASE FACTOR IN RESCUE"/>
    <property type="match status" value="1"/>
</dbReference>
<dbReference type="EMBL" id="HACM01000769">
    <property type="protein sequence ID" value="CRZ01211.1"/>
    <property type="molecule type" value="Transcribed_RNA"/>
</dbReference>
<keyword evidence="3" id="KW-0809">Transit peptide</keyword>
<evidence type="ECO:0000256" key="2">
    <source>
        <dbReference type="ARBA" id="ARBA00010835"/>
    </source>
</evidence>
<evidence type="ECO:0000256" key="1">
    <source>
        <dbReference type="ARBA" id="ARBA00004173"/>
    </source>
</evidence>
<proteinExistence type="inferred from homology"/>
<evidence type="ECO:0000256" key="3">
    <source>
        <dbReference type="ARBA" id="ARBA00022946"/>
    </source>
</evidence>
<dbReference type="GO" id="GO:0003747">
    <property type="term" value="F:translation release factor activity"/>
    <property type="evidence" value="ECO:0007669"/>
    <property type="project" value="InterPro"/>
</dbReference>
<sequence>PISVISQTRARNRHWMRGVLTNNTVKGTTTLFEDDLQEKFIRGSGNGGQKINKTSSCVHLLHKPTGMIVKCQETRSLQQNRSLARKRLAQKLDVMLNGDDSVLNVKLDKIRRRKEKRKSRSKKKYDDVDTAGDGEDTVSSMDGGDQPEPR</sequence>
<name>A0A0H5QIS4_9EUKA</name>
<comment type="subcellular location">
    <subcellularLocation>
        <location evidence="1">Mitochondrion</location>
    </subcellularLocation>
</comment>
<dbReference type="InterPro" id="IPR045853">
    <property type="entry name" value="Pep_chain_release_fac_I_sf"/>
</dbReference>
<feature type="compositionally biased region" description="Basic residues" evidence="5">
    <location>
        <begin position="111"/>
        <end position="123"/>
    </location>
</feature>
<dbReference type="Pfam" id="PF00472">
    <property type="entry name" value="RF-1"/>
    <property type="match status" value="1"/>
</dbReference>
<evidence type="ECO:0000313" key="7">
    <source>
        <dbReference type="EMBL" id="CRZ01211.1"/>
    </source>
</evidence>
<dbReference type="FunFam" id="3.30.160.20:FF:000065">
    <property type="entry name" value="Peptidyl-tRNA hydrolase domain protein"/>
    <property type="match status" value="1"/>
</dbReference>